<comment type="caution">
    <text evidence="2">The sequence shown here is derived from an EMBL/GenBank/DDBJ whole genome shotgun (WGS) entry which is preliminary data.</text>
</comment>
<organism evidence="2 3">
    <name type="scientific">Aestuariispira insulae</name>
    <dbReference type="NCBI Taxonomy" id="1461337"/>
    <lineage>
        <taxon>Bacteria</taxon>
        <taxon>Pseudomonadati</taxon>
        <taxon>Pseudomonadota</taxon>
        <taxon>Alphaproteobacteria</taxon>
        <taxon>Rhodospirillales</taxon>
        <taxon>Kiloniellaceae</taxon>
        <taxon>Aestuariispira</taxon>
    </lineage>
</organism>
<accession>A0A3D9H2S8</accession>
<evidence type="ECO:0000256" key="1">
    <source>
        <dbReference type="SAM" id="Phobius"/>
    </source>
</evidence>
<feature type="transmembrane region" description="Helical" evidence="1">
    <location>
        <begin position="185"/>
        <end position="204"/>
    </location>
</feature>
<feature type="transmembrane region" description="Helical" evidence="1">
    <location>
        <begin position="12"/>
        <end position="30"/>
    </location>
</feature>
<dbReference type="RefSeq" id="WP_115939431.1">
    <property type="nucleotide sequence ID" value="NZ_QRDW01000018.1"/>
</dbReference>
<protein>
    <recommendedName>
        <fullName evidence="4">Exosortase/archaeosortase family protein</fullName>
    </recommendedName>
</protein>
<sequence length="282" mass="30666">MMPASNFDDNAGFARLSLLVIAGCLLNGFAKPFLAWLTAPDIVDQNLGQHLFGIQPVTLFAALLGLWQLLKSPFALKPSRADLWVAIIVMALCLLPFARTAWFALALFSGWACFRLKGNAQGSETGYVILLAVSLRDPISVAMLDLFSDGFLTFDAWASGSLLNLFGDTITVQSNMFSNSDGHSVYVLTGCASFKDISFGLLIWFSVIRTSGSRPLSFWFSCGAALALCLMFINIVRLALMGLSPAHYSFIHDGTGAQIFQGLLITIIFLWILIGNRHAKPA</sequence>
<gene>
    <name evidence="2" type="ORF">DFP90_11817</name>
</gene>
<feature type="transmembrane region" description="Helical" evidence="1">
    <location>
        <begin position="50"/>
        <end position="70"/>
    </location>
</feature>
<keyword evidence="1" id="KW-0472">Membrane</keyword>
<keyword evidence="1" id="KW-0812">Transmembrane</keyword>
<dbReference type="EMBL" id="QRDW01000018">
    <property type="protein sequence ID" value="RED43794.1"/>
    <property type="molecule type" value="Genomic_DNA"/>
</dbReference>
<evidence type="ECO:0000313" key="3">
    <source>
        <dbReference type="Proteomes" id="UP000256845"/>
    </source>
</evidence>
<evidence type="ECO:0008006" key="4">
    <source>
        <dbReference type="Google" id="ProtNLM"/>
    </source>
</evidence>
<feature type="transmembrane region" description="Helical" evidence="1">
    <location>
        <begin position="216"/>
        <end position="236"/>
    </location>
</feature>
<dbReference type="AlphaFoldDB" id="A0A3D9H2S8"/>
<feature type="transmembrane region" description="Helical" evidence="1">
    <location>
        <begin position="82"/>
        <end position="108"/>
    </location>
</feature>
<dbReference type="OrthoDB" id="8393871at2"/>
<keyword evidence="3" id="KW-1185">Reference proteome</keyword>
<reference evidence="2 3" key="1">
    <citation type="submission" date="2018-07" db="EMBL/GenBank/DDBJ databases">
        <title>Genomic Encyclopedia of Type Strains, Phase III (KMG-III): the genomes of soil and plant-associated and newly described type strains.</title>
        <authorList>
            <person name="Whitman W."/>
        </authorList>
    </citation>
    <scope>NUCLEOTIDE SEQUENCE [LARGE SCALE GENOMIC DNA]</scope>
    <source>
        <strain evidence="2 3">CECT 8488</strain>
    </source>
</reference>
<dbReference type="Proteomes" id="UP000256845">
    <property type="component" value="Unassembled WGS sequence"/>
</dbReference>
<name>A0A3D9H2S8_9PROT</name>
<feature type="transmembrane region" description="Helical" evidence="1">
    <location>
        <begin position="256"/>
        <end position="274"/>
    </location>
</feature>
<evidence type="ECO:0000313" key="2">
    <source>
        <dbReference type="EMBL" id="RED43794.1"/>
    </source>
</evidence>
<keyword evidence="1" id="KW-1133">Transmembrane helix</keyword>
<proteinExistence type="predicted"/>